<keyword evidence="2" id="KW-1185">Reference proteome</keyword>
<comment type="caution">
    <text evidence="1">The sequence shown here is derived from an EMBL/GenBank/DDBJ whole genome shotgun (WGS) entry which is preliminary data.</text>
</comment>
<protein>
    <submittedName>
        <fullName evidence="1">Uncharacterized protein</fullName>
    </submittedName>
</protein>
<gene>
    <name evidence="1" type="ORF">LITE_LOCUS51116</name>
</gene>
<feature type="non-terminal residue" evidence="1">
    <location>
        <position position="1"/>
    </location>
</feature>
<accession>A0AAV0S558</accession>
<reference evidence="1" key="1">
    <citation type="submission" date="2022-08" db="EMBL/GenBank/DDBJ databases">
        <authorList>
            <person name="Gutierrez-Valencia J."/>
        </authorList>
    </citation>
    <scope>NUCLEOTIDE SEQUENCE</scope>
</reference>
<evidence type="ECO:0000313" key="2">
    <source>
        <dbReference type="Proteomes" id="UP001154282"/>
    </source>
</evidence>
<sequence length="94" mass="10074">GYLGPRFLLRSSPSCLPGKRSPVNWQILQIPASSSSENFLSWPVSMTMVGTFGSGSLGEERKYEFIGKVESTQGVCENASVSRRLCALGVCGNA</sequence>
<dbReference type="AlphaFoldDB" id="A0AAV0S558"/>
<dbReference type="Proteomes" id="UP001154282">
    <property type="component" value="Unassembled WGS sequence"/>
</dbReference>
<organism evidence="1 2">
    <name type="scientific">Linum tenue</name>
    <dbReference type="NCBI Taxonomy" id="586396"/>
    <lineage>
        <taxon>Eukaryota</taxon>
        <taxon>Viridiplantae</taxon>
        <taxon>Streptophyta</taxon>
        <taxon>Embryophyta</taxon>
        <taxon>Tracheophyta</taxon>
        <taxon>Spermatophyta</taxon>
        <taxon>Magnoliopsida</taxon>
        <taxon>eudicotyledons</taxon>
        <taxon>Gunneridae</taxon>
        <taxon>Pentapetalae</taxon>
        <taxon>rosids</taxon>
        <taxon>fabids</taxon>
        <taxon>Malpighiales</taxon>
        <taxon>Linaceae</taxon>
        <taxon>Linum</taxon>
    </lineage>
</organism>
<dbReference type="EMBL" id="CAMGYJ010000011">
    <property type="protein sequence ID" value="CAI0627016.1"/>
    <property type="molecule type" value="Genomic_DNA"/>
</dbReference>
<name>A0AAV0S558_9ROSI</name>
<proteinExistence type="predicted"/>
<evidence type="ECO:0000313" key="1">
    <source>
        <dbReference type="EMBL" id="CAI0627016.1"/>
    </source>
</evidence>